<protein>
    <submittedName>
        <fullName evidence="1">Uncharacterized protein</fullName>
    </submittedName>
</protein>
<sequence>MASIHDFENDEAWKTYFSNLEFAGEPTETQITKLKNKWYKKNI</sequence>
<reference evidence="1 2" key="1">
    <citation type="submission" date="2011-02" db="EMBL/GenBank/DDBJ databases">
        <title>The Genome Sequence of Sphaeroforma arctica JP610.</title>
        <authorList>
            <consortium name="The Broad Institute Genome Sequencing Platform"/>
            <person name="Russ C."/>
            <person name="Cuomo C."/>
            <person name="Young S.K."/>
            <person name="Zeng Q."/>
            <person name="Gargeya S."/>
            <person name="Alvarado L."/>
            <person name="Berlin A."/>
            <person name="Chapman S.B."/>
            <person name="Chen Z."/>
            <person name="Freedman E."/>
            <person name="Gellesch M."/>
            <person name="Goldberg J."/>
            <person name="Griggs A."/>
            <person name="Gujja S."/>
            <person name="Heilman E."/>
            <person name="Heiman D."/>
            <person name="Howarth C."/>
            <person name="Mehta T."/>
            <person name="Neiman D."/>
            <person name="Pearson M."/>
            <person name="Roberts A."/>
            <person name="Saif S."/>
            <person name="Shea T."/>
            <person name="Shenoy N."/>
            <person name="Sisk P."/>
            <person name="Stolte C."/>
            <person name="Sykes S."/>
            <person name="White J."/>
            <person name="Yandava C."/>
            <person name="Burger G."/>
            <person name="Gray M.W."/>
            <person name="Holland P.W.H."/>
            <person name="King N."/>
            <person name="Lang F.B.F."/>
            <person name="Roger A.J."/>
            <person name="Ruiz-Trillo I."/>
            <person name="Haas B."/>
            <person name="Nusbaum C."/>
            <person name="Birren B."/>
        </authorList>
    </citation>
    <scope>NUCLEOTIDE SEQUENCE [LARGE SCALE GENOMIC DNA]</scope>
    <source>
        <strain evidence="1 2">JP610</strain>
    </source>
</reference>
<evidence type="ECO:0000313" key="2">
    <source>
        <dbReference type="Proteomes" id="UP000054560"/>
    </source>
</evidence>
<dbReference type="Proteomes" id="UP000054560">
    <property type="component" value="Unassembled WGS sequence"/>
</dbReference>
<proteinExistence type="predicted"/>
<gene>
    <name evidence="1" type="ORF">SARC_16507</name>
</gene>
<dbReference type="RefSeq" id="XP_014144863.1">
    <property type="nucleotide sequence ID" value="XM_014289388.1"/>
</dbReference>
<dbReference type="EMBL" id="KQ249831">
    <property type="protein sequence ID" value="KNC70961.1"/>
    <property type="molecule type" value="Genomic_DNA"/>
</dbReference>
<organism evidence="1 2">
    <name type="scientific">Sphaeroforma arctica JP610</name>
    <dbReference type="NCBI Taxonomy" id="667725"/>
    <lineage>
        <taxon>Eukaryota</taxon>
        <taxon>Ichthyosporea</taxon>
        <taxon>Ichthyophonida</taxon>
        <taxon>Sphaeroforma</taxon>
    </lineage>
</organism>
<feature type="non-terminal residue" evidence="1">
    <location>
        <position position="43"/>
    </location>
</feature>
<evidence type="ECO:0000313" key="1">
    <source>
        <dbReference type="EMBL" id="KNC70961.1"/>
    </source>
</evidence>
<dbReference type="GeneID" id="25917011"/>
<name>A0A0L0F2W5_9EUKA</name>
<keyword evidence="2" id="KW-1185">Reference proteome</keyword>
<accession>A0A0L0F2W5</accession>
<dbReference type="AlphaFoldDB" id="A0A0L0F2W5"/>